<gene>
    <name evidence="1" type="ORF">LPJSA22_02702</name>
</gene>
<sequence length="30" mass="3296">MKIQSNLTNLLTTLAVQNLALLLTKKDPVT</sequence>
<comment type="caution">
    <text evidence="1">The sequence shown here is derived from an EMBL/GenBank/DDBJ whole genome shotgun (WGS) entry which is preliminary data.</text>
</comment>
<accession>A0A1A0DHU0</accession>
<dbReference type="EMBL" id="MCOL01000001">
    <property type="protein sequence ID" value="ODO62684.1"/>
    <property type="molecule type" value="Genomic_DNA"/>
</dbReference>
<proteinExistence type="predicted"/>
<protein>
    <submittedName>
        <fullName evidence="1">Uncharacterized protein</fullName>
    </submittedName>
</protein>
<name>A0A1A0DHU0_LACPN</name>
<reference evidence="1 2" key="1">
    <citation type="submission" date="2016-08" db="EMBL/GenBank/DDBJ databases">
        <title>Genome sequencing of Lactobacillus plantarum JSA22, isolated from fermented soybean paste.</title>
        <authorList>
            <person name="Choi H.S."/>
        </authorList>
    </citation>
    <scope>NUCLEOTIDE SEQUENCE [LARGE SCALE GENOMIC DNA]</scope>
    <source>
        <strain evidence="1 2">JSA22</strain>
    </source>
</reference>
<dbReference type="PATRIC" id="fig|1590.192.peg.2585"/>
<evidence type="ECO:0000313" key="2">
    <source>
        <dbReference type="Proteomes" id="UP000094892"/>
    </source>
</evidence>
<dbReference type="Proteomes" id="UP000094892">
    <property type="component" value="Unassembled WGS sequence"/>
</dbReference>
<evidence type="ECO:0000313" key="1">
    <source>
        <dbReference type="EMBL" id="ODO62684.1"/>
    </source>
</evidence>
<organism evidence="1 2">
    <name type="scientific">Lactiplantibacillus plantarum</name>
    <name type="common">Lactobacillus plantarum</name>
    <dbReference type="NCBI Taxonomy" id="1590"/>
    <lineage>
        <taxon>Bacteria</taxon>
        <taxon>Bacillati</taxon>
        <taxon>Bacillota</taxon>
        <taxon>Bacilli</taxon>
        <taxon>Lactobacillales</taxon>
        <taxon>Lactobacillaceae</taxon>
        <taxon>Lactiplantibacillus</taxon>
    </lineage>
</organism>
<dbReference type="AlphaFoldDB" id="A0A1A0DHU0"/>